<feature type="transmembrane region" description="Helical" evidence="1">
    <location>
        <begin position="54"/>
        <end position="75"/>
    </location>
</feature>
<dbReference type="EMBL" id="QSJP01000004">
    <property type="protein sequence ID" value="RHD89794.1"/>
    <property type="molecule type" value="Genomic_DNA"/>
</dbReference>
<dbReference type="AlphaFoldDB" id="A0A414HRA5"/>
<feature type="transmembrane region" description="Helical" evidence="1">
    <location>
        <begin position="21"/>
        <end position="48"/>
    </location>
</feature>
<evidence type="ECO:0000256" key="1">
    <source>
        <dbReference type="SAM" id="Phobius"/>
    </source>
</evidence>
<keyword evidence="1" id="KW-0472">Membrane</keyword>
<evidence type="ECO:0008006" key="4">
    <source>
        <dbReference type="Google" id="ProtNLM"/>
    </source>
</evidence>
<comment type="caution">
    <text evidence="2">The sequence shown here is derived from an EMBL/GenBank/DDBJ whole genome shotgun (WGS) entry which is preliminary data.</text>
</comment>
<gene>
    <name evidence="2" type="ORF">DW780_06950</name>
</gene>
<reference evidence="2 3" key="1">
    <citation type="submission" date="2018-08" db="EMBL/GenBank/DDBJ databases">
        <title>A genome reference for cultivated species of the human gut microbiota.</title>
        <authorList>
            <person name="Zou Y."/>
            <person name="Xue W."/>
            <person name="Luo G."/>
        </authorList>
    </citation>
    <scope>NUCLEOTIDE SEQUENCE [LARGE SCALE GENOMIC DNA]</scope>
    <source>
        <strain evidence="2 3">AM30-26</strain>
    </source>
</reference>
<name>A0A414HRA5_BACT4</name>
<sequence length="76" mass="8914">MKNEEKNRKQQLTSLPISINILKVALMVAGVYYLGVKFLFAILLWWAVRPLLRVFFLTLKILFWGVITLFILYAII</sequence>
<dbReference type="RefSeq" id="WP_118214421.1">
    <property type="nucleotide sequence ID" value="NZ_JANUON010000005.1"/>
</dbReference>
<evidence type="ECO:0000313" key="2">
    <source>
        <dbReference type="EMBL" id="RHD89794.1"/>
    </source>
</evidence>
<protein>
    <recommendedName>
        <fullName evidence="4">Transmembrane protein</fullName>
    </recommendedName>
</protein>
<dbReference type="Proteomes" id="UP000284785">
    <property type="component" value="Unassembled WGS sequence"/>
</dbReference>
<keyword evidence="1" id="KW-0812">Transmembrane</keyword>
<evidence type="ECO:0000313" key="3">
    <source>
        <dbReference type="Proteomes" id="UP000284785"/>
    </source>
</evidence>
<organism evidence="2 3">
    <name type="scientific">Bacteroides thetaiotaomicron</name>
    <dbReference type="NCBI Taxonomy" id="818"/>
    <lineage>
        <taxon>Bacteria</taxon>
        <taxon>Pseudomonadati</taxon>
        <taxon>Bacteroidota</taxon>
        <taxon>Bacteroidia</taxon>
        <taxon>Bacteroidales</taxon>
        <taxon>Bacteroidaceae</taxon>
        <taxon>Bacteroides</taxon>
    </lineage>
</organism>
<keyword evidence="1" id="KW-1133">Transmembrane helix</keyword>
<proteinExistence type="predicted"/>
<accession>A0A414HRA5</accession>